<dbReference type="Pfam" id="PF08245">
    <property type="entry name" value="Mur_ligase_M"/>
    <property type="match status" value="1"/>
</dbReference>
<feature type="transmembrane region" description="Helical" evidence="4">
    <location>
        <begin position="81"/>
        <end position="100"/>
    </location>
</feature>
<keyword evidence="2" id="KW-0547">Nucleotide-binding</keyword>
<dbReference type="GO" id="GO:0005524">
    <property type="term" value="F:ATP binding"/>
    <property type="evidence" value="ECO:0007669"/>
    <property type="project" value="UniProtKB-KW"/>
</dbReference>
<dbReference type="InterPro" id="IPR036565">
    <property type="entry name" value="Mur-like_cat_sf"/>
</dbReference>
<dbReference type="EMBL" id="SDOZ01000002">
    <property type="protein sequence ID" value="RXZ61914.1"/>
    <property type="molecule type" value="Genomic_DNA"/>
</dbReference>
<dbReference type="InterPro" id="IPR013221">
    <property type="entry name" value="Mur_ligase_cen"/>
</dbReference>
<protein>
    <submittedName>
        <fullName evidence="7">UDP-N-acetylmuramoyl-tripeptide--D-alanyl-D-alanine ligase</fullName>
    </submittedName>
</protein>
<evidence type="ECO:0000259" key="6">
    <source>
        <dbReference type="Pfam" id="PF08245"/>
    </source>
</evidence>
<dbReference type="InterPro" id="IPR004101">
    <property type="entry name" value="Mur_ligase_C"/>
</dbReference>
<evidence type="ECO:0000256" key="3">
    <source>
        <dbReference type="ARBA" id="ARBA00022840"/>
    </source>
</evidence>
<feature type="domain" description="Mur ligase central" evidence="6">
    <location>
        <begin position="204"/>
        <end position="389"/>
    </location>
</feature>
<dbReference type="RefSeq" id="WP_129225066.1">
    <property type="nucleotide sequence ID" value="NZ_SDOZ01000002.1"/>
</dbReference>
<dbReference type="Pfam" id="PF02875">
    <property type="entry name" value="Mur_ligase_C"/>
    <property type="match status" value="1"/>
</dbReference>
<dbReference type="OrthoDB" id="9801978at2"/>
<keyword evidence="4" id="KW-0812">Transmembrane</keyword>
<sequence>MFSLPNIAEYFLISLAMAALCCLCTFKLLGGLQQLGYDGKKYAGWLTKKGNMAWSRLALLGFLAALSSAVLAVCFAFTGKAAAYISLVPFPLFFGLYFYADKRALKVPLVPTNRVKHIYLAEYVLFLLAGAAIVLAVNAAAHYSGIGIVRDLRYVPLALLPVLLPLLVRAANFFDSLYENPKNARYVAKAKQKLAESKAVRIGITGSFAKTSVKNILAAMLSEKHTVLATPASYNTPLGIAKFINGTDLDGCEYFIAEMGARHVGDIEELCKLVEPDHCILTGICGQHLETFLSLENVKCAKGEILTGTKEGGFAVFGEDENVRSLAENCEGLVKVFAGEGGEVCAKNVRTSPDGIDFDLMFGILREKAHCKLLGAHNARNIAAAAAMAWKLGATREDIVAAIGKLEFVPHRLQKLDGEGVTILDDSYNSNIEGAKAAIDVLCDFGGTKFVVTPGLVEMGILEESANAALGEKLVAADRVILVGATLAGELKNGYLKAGGEKEKLTLVPTLDKAKEILAAELKTGDTVLFLNDLPDIY</sequence>
<dbReference type="InterPro" id="IPR051046">
    <property type="entry name" value="MurCDEF_CellWall_CoF430Synth"/>
</dbReference>
<keyword evidence="8" id="KW-1185">Reference proteome</keyword>
<evidence type="ECO:0000259" key="5">
    <source>
        <dbReference type="Pfam" id="PF02875"/>
    </source>
</evidence>
<keyword evidence="4" id="KW-1133">Transmembrane helix</keyword>
<evidence type="ECO:0000256" key="1">
    <source>
        <dbReference type="ARBA" id="ARBA00022598"/>
    </source>
</evidence>
<dbReference type="Proteomes" id="UP000291269">
    <property type="component" value="Unassembled WGS sequence"/>
</dbReference>
<feature type="transmembrane region" description="Helical" evidence="4">
    <location>
        <begin position="12"/>
        <end position="32"/>
    </location>
</feature>
<reference evidence="7 8" key="1">
    <citation type="journal article" date="2019" name="Gut">
        <title>Antibiotics-induced monodominance of a novel gut bacterial order.</title>
        <authorList>
            <person name="Hildebrand F."/>
            <person name="Moitinho-Silva L."/>
            <person name="Blasche S."/>
            <person name="Jahn M.T."/>
            <person name="Gossmann T.I."/>
            <person name="Heuerta-Cepas J."/>
            <person name="Hercog R."/>
            <person name="Luetge M."/>
            <person name="Bahram M."/>
            <person name="Pryszlak A."/>
            <person name="Alves R.J."/>
            <person name="Waszak S.M."/>
            <person name="Zhu A."/>
            <person name="Ye L."/>
            <person name="Costea P.I."/>
            <person name="Aalvink S."/>
            <person name="Belzer C."/>
            <person name="Forslund S.K."/>
            <person name="Sunagawa S."/>
            <person name="Hentschel U."/>
            <person name="Merten C."/>
            <person name="Patil K.R."/>
            <person name="Benes V."/>
            <person name="Bork P."/>
        </authorList>
    </citation>
    <scope>NUCLEOTIDE SEQUENCE [LARGE SCALE GENOMIC DNA]</scope>
    <source>
        <strain evidence="7 8">HDS1380</strain>
    </source>
</reference>
<keyword evidence="1 7" id="KW-0436">Ligase</keyword>
<name>A0A4Q2KBE2_9FIRM</name>
<evidence type="ECO:0000313" key="7">
    <source>
        <dbReference type="EMBL" id="RXZ61914.1"/>
    </source>
</evidence>
<keyword evidence="3" id="KW-0067">ATP-binding</keyword>
<feature type="domain" description="Mur ligase C-terminal" evidence="5">
    <location>
        <begin position="411"/>
        <end position="530"/>
    </location>
</feature>
<dbReference type="AlphaFoldDB" id="A0A4Q2KBE2"/>
<gene>
    <name evidence="7" type="ORF">ESZ91_05875</name>
</gene>
<dbReference type="PANTHER" id="PTHR43024">
    <property type="entry name" value="UDP-N-ACETYLMURAMOYL-TRIPEPTIDE--D-ALANYL-D-ALANINE LIGASE"/>
    <property type="match status" value="1"/>
</dbReference>
<feature type="transmembrane region" description="Helical" evidence="4">
    <location>
        <begin position="53"/>
        <end position="75"/>
    </location>
</feature>
<comment type="caution">
    <text evidence="7">The sequence shown here is derived from an EMBL/GenBank/DDBJ whole genome shotgun (WGS) entry which is preliminary data.</text>
</comment>
<organism evidence="7 8">
    <name type="scientific">Candidatus Borkfalkia ceftriaxoniphila</name>
    <dbReference type="NCBI Taxonomy" id="2508949"/>
    <lineage>
        <taxon>Bacteria</taxon>
        <taxon>Bacillati</taxon>
        <taxon>Bacillota</taxon>
        <taxon>Clostridia</taxon>
        <taxon>Christensenellales</taxon>
        <taxon>Christensenellaceae</taxon>
        <taxon>Candidatus Borkfalkia</taxon>
    </lineage>
</organism>
<dbReference type="SUPFAM" id="SSF53244">
    <property type="entry name" value="MurD-like peptide ligases, peptide-binding domain"/>
    <property type="match status" value="1"/>
</dbReference>
<dbReference type="GO" id="GO:0016881">
    <property type="term" value="F:acid-amino acid ligase activity"/>
    <property type="evidence" value="ECO:0007669"/>
    <property type="project" value="InterPro"/>
</dbReference>
<dbReference type="PANTHER" id="PTHR43024:SF1">
    <property type="entry name" value="UDP-N-ACETYLMURAMOYL-TRIPEPTIDE--D-ALANYL-D-ALANINE LIGASE"/>
    <property type="match status" value="1"/>
</dbReference>
<proteinExistence type="predicted"/>
<keyword evidence="4" id="KW-0472">Membrane</keyword>
<evidence type="ECO:0000256" key="4">
    <source>
        <dbReference type="SAM" id="Phobius"/>
    </source>
</evidence>
<accession>A0A4Q2KBE2</accession>
<evidence type="ECO:0000256" key="2">
    <source>
        <dbReference type="ARBA" id="ARBA00022741"/>
    </source>
</evidence>
<dbReference type="InterPro" id="IPR036615">
    <property type="entry name" value="Mur_ligase_C_dom_sf"/>
</dbReference>
<evidence type="ECO:0000313" key="8">
    <source>
        <dbReference type="Proteomes" id="UP000291269"/>
    </source>
</evidence>
<dbReference type="Gene3D" id="3.90.190.20">
    <property type="entry name" value="Mur ligase, C-terminal domain"/>
    <property type="match status" value="1"/>
</dbReference>
<feature type="transmembrane region" description="Helical" evidence="4">
    <location>
        <begin position="120"/>
        <end position="141"/>
    </location>
</feature>
<dbReference type="SUPFAM" id="SSF53623">
    <property type="entry name" value="MurD-like peptide ligases, catalytic domain"/>
    <property type="match status" value="1"/>
</dbReference>
<dbReference type="Gene3D" id="3.40.1190.10">
    <property type="entry name" value="Mur-like, catalytic domain"/>
    <property type="match status" value="1"/>
</dbReference>